<gene>
    <name evidence="8" type="ORF">MVES_000871</name>
</gene>
<evidence type="ECO:0000256" key="3">
    <source>
        <dbReference type="ARBA" id="ARBA00023002"/>
    </source>
</evidence>
<keyword evidence="2" id="KW-0521">NADP</keyword>
<reference evidence="8 9" key="1">
    <citation type="submission" date="2017-10" db="EMBL/GenBank/DDBJ databases">
        <title>A novel species of cold-tolerant Malassezia isolated from bats.</title>
        <authorList>
            <person name="Lorch J.M."/>
            <person name="Palmer J.M."/>
            <person name="Vanderwolf K.J."/>
            <person name="Schmidt K.Z."/>
            <person name="Verant M.L."/>
            <person name="Weller T.J."/>
            <person name="Blehert D.S."/>
        </authorList>
    </citation>
    <scope>NUCLEOTIDE SEQUENCE [LARGE SCALE GENOMIC DNA]</scope>
    <source>
        <strain evidence="8 9">NWHC:44797-103</strain>
    </source>
</reference>
<dbReference type="AlphaFoldDB" id="A0A2N1JE55"/>
<evidence type="ECO:0000256" key="1">
    <source>
        <dbReference type="ARBA" id="ARBA00007905"/>
    </source>
</evidence>
<dbReference type="STRING" id="2020962.A0A2N1JE55"/>
<dbReference type="CDD" id="cd19071">
    <property type="entry name" value="AKR_AKR1-5-like"/>
    <property type="match status" value="1"/>
</dbReference>
<dbReference type="OrthoDB" id="5945798at2759"/>
<evidence type="ECO:0000256" key="6">
    <source>
        <dbReference type="PIRSR" id="PIRSR000097-3"/>
    </source>
</evidence>
<keyword evidence="9" id="KW-1185">Reference proteome</keyword>
<dbReference type="InterPro" id="IPR036812">
    <property type="entry name" value="NAD(P)_OxRdtase_dom_sf"/>
</dbReference>
<name>A0A2N1JE55_9BASI</name>
<dbReference type="PANTHER" id="PTHR43827">
    <property type="entry name" value="2,5-DIKETO-D-GLUCONIC ACID REDUCTASE"/>
    <property type="match status" value="1"/>
</dbReference>
<dbReference type="Proteomes" id="UP000232875">
    <property type="component" value="Unassembled WGS sequence"/>
</dbReference>
<dbReference type="InterPro" id="IPR018170">
    <property type="entry name" value="Aldo/ket_reductase_CS"/>
</dbReference>
<sequence length="313" mass="35353">MLHLAKEFKMNNNETMPSVGMGCYMGGKDVKGTVAQCMEVGLKAGYRHFDTAAMYYNESVVGKHIRESALPRHEFFVTTKLWNTCHNNVEASFDHSLKELDVEYIDLYLMHWPQAQHEDGTADDSTNFIDTWKRMEKLLETRAGKVKSIGVSNFSDKTLAELLPHCTIVPACNQIETHPYAPEFPTVTYCQEKGILVTAYTPLGQFDSPILKDKDILAIAEEVGAMPAQVILSWNVLRGIGVLPKSANAQRAEINIDLVSLSAEQMQRIDKISQDPERHRRLNIVAFEPKTETVFGWHISKLGWATEKFYGQD</sequence>
<dbReference type="FunFam" id="3.20.20.100:FF:000002">
    <property type="entry name" value="2,5-diketo-D-gluconic acid reductase A"/>
    <property type="match status" value="1"/>
</dbReference>
<evidence type="ECO:0000313" key="9">
    <source>
        <dbReference type="Proteomes" id="UP000232875"/>
    </source>
</evidence>
<evidence type="ECO:0000256" key="2">
    <source>
        <dbReference type="ARBA" id="ARBA00022857"/>
    </source>
</evidence>
<dbReference type="PROSITE" id="PS00798">
    <property type="entry name" value="ALDOKETO_REDUCTASE_1"/>
    <property type="match status" value="1"/>
</dbReference>
<dbReference type="InterPro" id="IPR023210">
    <property type="entry name" value="NADP_OxRdtase_dom"/>
</dbReference>
<evidence type="ECO:0000256" key="4">
    <source>
        <dbReference type="PIRSR" id="PIRSR000097-1"/>
    </source>
</evidence>
<evidence type="ECO:0000313" key="8">
    <source>
        <dbReference type="EMBL" id="PKI84824.1"/>
    </source>
</evidence>
<dbReference type="Pfam" id="PF00248">
    <property type="entry name" value="Aldo_ket_red"/>
    <property type="match status" value="1"/>
</dbReference>
<dbReference type="PANTHER" id="PTHR43827:SF3">
    <property type="entry name" value="NADP-DEPENDENT OXIDOREDUCTASE DOMAIN-CONTAINING PROTEIN"/>
    <property type="match status" value="1"/>
</dbReference>
<comment type="similarity">
    <text evidence="1">Belongs to the aldo/keto reductase family.</text>
</comment>
<protein>
    <recommendedName>
        <fullName evidence="7">NADP-dependent oxidoreductase domain-containing protein</fullName>
    </recommendedName>
</protein>
<proteinExistence type="inferred from homology"/>
<keyword evidence="3" id="KW-0560">Oxidoreductase</keyword>
<feature type="active site" description="Proton donor" evidence="4">
    <location>
        <position position="55"/>
    </location>
</feature>
<dbReference type="EMBL" id="KZ454988">
    <property type="protein sequence ID" value="PKI84824.1"/>
    <property type="molecule type" value="Genomic_DNA"/>
</dbReference>
<dbReference type="GO" id="GO:0016616">
    <property type="term" value="F:oxidoreductase activity, acting on the CH-OH group of donors, NAD or NADP as acceptor"/>
    <property type="evidence" value="ECO:0007669"/>
    <property type="project" value="UniProtKB-ARBA"/>
</dbReference>
<feature type="domain" description="NADP-dependent oxidoreductase" evidence="7">
    <location>
        <begin position="33"/>
        <end position="273"/>
    </location>
</feature>
<dbReference type="SUPFAM" id="SSF51430">
    <property type="entry name" value="NAD(P)-linked oxidoreductase"/>
    <property type="match status" value="1"/>
</dbReference>
<dbReference type="PRINTS" id="PR00069">
    <property type="entry name" value="ALDKETRDTASE"/>
</dbReference>
<evidence type="ECO:0000259" key="7">
    <source>
        <dbReference type="Pfam" id="PF00248"/>
    </source>
</evidence>
<feature type="binding site" evidence="5">
    <location>
        <position position="111"/>
    </location>
    <ligand>
        <name>substrate</name>
    </ligand>
</feature>
<evidence type="ECO:0000256" key="5">
    <source>
        <dbReference type="PIRSR" id="PIRSR000097-2"/>
    </source>
</evidence>
<feature type="site" description="Lowers pKa of active site Tyr" evidence="6">
    <location>
        <position position="80"/>
    </location>
</feature>
<dbReference type="InterPro" id="IPR020471">
    <property type="entry name" value="AKR"/>
</dbReference>
<dbReference type="Gene3D" id="3.20.20.100">
    <property type="entry name" value="NADP-dependent oxidoreductase domain"/>
    <property type="match status" value="1"/>
</dbReference>
<accession>A0A2N1JE55</accession>
<organism evidence="8 9">
    <name type="scientific">Malassezia vespertilionis</name>
    <dbReference type="NCBI Taxonomy" id="2020962"/>
    <lineage>
        <taxon>Eukaryota</taxon>
        <taxon>Fungi</taxon>
        <taxon>Dikarya</taxon>
        <taxon>Basidiomycota</taxon>
        <taxon>Ustilaginomycotina</taxon>
        <taxon>Malasseziomycetes</taxon>
        <taxon>Malasseziales</taxon>
        <taxon>Malasseziaceae</taxon>
        <taxon>Malassezia</taxon>
    </lineage>
</organism>
<dbReference type="PIRSF" id="PIRSF000097">
    <property type="entry name" value="AKR"/>
    <property type="match status" value="1"/>
</dbReference>